<sequence>MMRMMLIIRGSISWLICLSLLQLCVCVKVPRKYLQSDPAEIGISSVVPLASGNGNGNTNESGTGDMPFNRSILPLDENKKRQKKVFPNDEESANKSVFPSPTKLGAVGLNTSLIADSSTRDPISDAINIDTIERTETELNSTLQEHNITKTFEDNHLYYKSTWSTDKTMSEEFWKKISTNLTVNMLLSNSHRRATTMILSFDFPFYGFPIRNVTIASGGFLYTGDYVHSWLASTQYIAPLMANFDTALSNNSFVKYRDDGETFTVVWENVILQDRPSNGTFTFSVTLNKSGDIVFAYKKIPISIQHIFENPLMKNHPVKIGLSDAYIIDKTIMRTKQKTIYEYHRVNFGQTEVTNDTIITLTSLPTCFSFKDCESCITHEGADFECLWCPTMNRCSTGTDRKRQDWVHKGCEATTISEILYCPALGQKGNNYGESMDVTSKITDRYNSTSSIRDNYQPAQDDKLHQNTNGVAQNGSYIHNGSKKEEFVNKAHLYHTTDMDSGSSNKLIVSLLVIILIMLICGCWVLYAYRNPHTKSGQLLIRYRPNKWLWRRGEARYTAASIHM</sequence>
<keyword evidence="6" id="KW-0325">Glycoprotein</keyword>
<dbReference type="VEuPathDB" id="VectorBase:ACON004689"/>
<dbReference type="Proteomes" id="UP001105220">
    <property type="component" value="Unplaced"/>
</dbReference>
<dbReference type="PANTHER" id="PTHR13055:SF12">
    <property type="entry name" value="LD40707P"/>
    <property type="match status" value="1"/>
</dbReference>
<dbReference type="InterPro" id="IPR031152">
    <property type="entry name" value="PLXDC"/>
</dbReference>
<feature type="region of interest" description="Disordered" evidence="7">
    <location>
        <begin position="47"/>
        <end position="71"/>
    </location>
</feature>
<evidence type="ECO:0000256" key="6">
    <source>
        <dbReference type="ARBA" id="ARBA00023180"/>
    </source>
</evidence>
<comment type="subcellular location">
    <subcellularLocation>
        <location evidence="1">Membrane</location>
        <topology evidence="1">Single-pass type I membrane protein</topology>
    </subcellularLocation>
</comment>
<name>A0A6E8VJW7_ANOCL</name>
<dbReference type="VEuPathDB" id="VectorBase:ACON2_038039"/>
<dbReference type="Pfam" id="PF01437">
    <property type="entry name" value="PSI"/>
    <property type="match status" value="1"/>
</dbReference>
<proteinExistence type="predicted"/>
<evidence type="ECO:0000256" key="4">
    <source>
        <dbReference type="ARBA" id="ARBA00022989"/>
    </source>
</evidence>
<feature type="chain" id="PRO_5026021754" description="PSI domain-containing protein" evidence="9">
    <location>
        <begin position="27"/>
        <end position="564"/>
    </location>
</feature>
<feature type="transmembrane region" description="Helical" evidence="8">
    <location>
        <begin position="507"/>
        <end position="529"/>
    </location>
</feature>
<evidence type="ECO:0008006" key="12">
    <source>
        <dbReference type="Google" id="ProtNLM"/>
    </source>
</evidence>
<accession>A0A6E8VJW7</accession>
<evidence type="ECO:0000256" key="1">
    <source>
        <dbReference type="ARBA" id="ARBA00004479"/>
    </source>
</evidence>
<keyword evidence="5 8" id="KW-0472">Membrane</keyword>
<organism evidence="10 11">
    <name type="scientific">Anopheles coluzzii</name>
    <name type="common">African malaria mosquito</name>
    <dbReference type="NCBI Taxonomy" id="1518534"/>
    <lineage>
        <taxon>Eukaryota</taxon>
        <taxon>Metazoa</taxon>
        <taxon>Ecdysozoa</taxon>
        <taxon>Arthropoda</taxon>
        <taxon>Hexapoda</taxon>
        <taxon>Insecta</taxon>
        <taxon>Pterygota</taxon>
        <taxon>Neoptera</taxon>
        <taxon>Endopterygota</taxon>
        <taxon>Diptera</taxon>
        <taxon>Nematocera</taxon>
        <taxon>Culicoidea</taxon>
        <taxon>Culicidae</taxon>
        <taxon>Anophelinae</taxon>
        <taxon>Anopheles</taxon>
    </lineage>
</organism>
<reference evidence="10" key="2">
    <citation type="submission" date="2020-05" db="UniProtKB">
        <authorList>
            <consortium name="EnsemblMetazoa"/>
        </authorList>
    </citation>
    <scope>IDENTIFICATION</scope>
    <source>
        <strain evidence="10">Ngousso</strain>
    </source>
</reference>
<evidence type="ECO:0000256" key="9">
    <source>
        <dbReference type="SAM" id="SignalP"/>
    </source>
</evidence>
<dbReference type="GO" id="GO:0016020">
    <property type="term" value="C:membrane"/>
    <property type="evidence" value="ECO:0007669"/>
    <property type="project" value="UniProtKB-SubCell"/>
</dbReference>
<dbReference type="EnsemblMetazoa" id="ACON004689-RC">
    <property type="protein sequence ID" value="ACON004689-PC"/>
    <property type="gene ID" value="ACON004689"/>
</dbReference>
<evidence type="ECO:0000256" key="5">
    <source>
        <dbReference type="ARBA" id="ARBA00023136"/>
    </source>
</evidence>
<protein>
    <recommendedName>
        <fullName evidence="12">PSI domain-containing protein</fullName>
    </recommendedName>
</protein>
<evidence type="ECO:0000313" key="10">
    <source>
        <dbReference type="EnsemblMetazoa" id="ACON004689-PC"/>
    </source>
</evidence>
<evidence type="ECO:0000313" key="11">
    <source>
        <dbReference type="Proteomes" id="UP001105220"/>
    </source>
</evidence>
<keyword evidence="3 9" id="KW-0732">Signal</keyword>
<feature type="signal peptide" evidence="9">
    <location>
        <begin position="1"/>
        <end position="26"/>
    </location>
</feature>
<dbReference type="InterPro" id="IPR002165">
    <property type="entry name" value="Plexin_repeat"/>
</dbReference>
<keyword evidence="4 8" id="KW-1133">Transmembrane helix</keyword>
<evidence type="ECO:0000256" key="2">
    <source>
        <dbReference type="ARBA" id="ARBA00022692"/>
    </source>
</evidence>
<keyword evidence="11" id="KW-1185">Reference proteome</keyword>
<dbReference type="AlphaFoldDB" id="A0A6E8VJW7"/>
<evidence type="ECO:0000256" key="3">
    <source>
        <dbReference type="ARBA" id="ARBA00022729"/>
    </source>
</evidence>
<reference key="1">
    <citation type="journal article" date="2019" name="Genes (Basel)">
        <title>A High-Quality De novo Genome Assembly from a Single Mosquito Using PacBio Sequencing.</title>
        <authorList>
            <person name="Kingan S.B."/>
            <person name="Heaton H."/>
            <person name="Cudini J."/>
            <person name="Lambert C.C."/>
            <person name="Baybayan P."/>
            <person name="Galvin B.D."/>
            <person name="Durbin R."/>
            <person name="Korlach J."/>
            <person name="Lawniczak M.K.N."/>
        </authorList>
    </citation>
    <scope>NUCLEOTIDE SEQUENCE [LARGE SCALE GENOMIC DNA]</scope>
    <source>
        <strain>Mali-NIH</strain>
    </source>
</reference>
<dbReference type="PANTHER" id="PTHR13055">
    <property type="entry name" value="TUMOR ENDOTHELIAL MARKER 7 RELATED"/>
    <property type="match status" value="1"/>
</dbReference>
<dbReference type="VEuPathDB" id="VectorBase:ACMO_003150"/>
<evidence type="ECO:0000256" key="8">
    <source>
        <dbReference type="SAM" id="Phobius"/>
    </source>
</evidence>
<evidence type="ECO:0000256" key="7">
    <source>
        <dbReference type="SAM" id="MobiDB-lite"/>
    </source>
</evidence>
<keyword evidence="2 8" id="KW-0812">Transmembrane</keyword>